<evidence type="ECO:0000256" key="1">
    <source>
        <dbReference type="SAM" id="SignalP"/>
    </source>
</evidence>
<feature type="domain" description="Non-reducing end beta-L-arabinofuranosidase-like GH127 middle" evidence="3">
    <location>
        <begin position="537"/>
        <end position="645"/>
    </location>
</feature>
<dbReference type="PANTHER" id="PTHR31151">
    <property type="entry name" value="PROLINE-TRNA LIGASE (DUF1680)"/>
    <property type="match status" value="1"/>
</dbReference>
<feature type="domain" description="Non-reducing end beta-L-arabinofuranosidase-like GH127 catalytic" evidence="2">
    <location>
        <begin position="137"/>
        <end position="519"/>
    </location>
</feature>
<dbReference type="InterPro" id="IPR012878">
    <property type="entry name" value="Beta-AFase-like_GH127_cat"/>
</dbReference>
<evidence type="ECO:0000313" key="4">
    <source>
        <dbReference type="EMBL" id="KAG9448456.1"/>
    </source>
</evidence>
<dbReference type="EMBL" id="JAINDJ010000004">
    <property type="protein sequence ID" value="KAG9448456.1"/>
    <property type="molecule type" value="Genomic_DNA"/>
</dbReference>
<proteinExistence type="predicted"/>
<organism evidence="4 5">
    <name type="scientific">Aristolochia fimbriata</name>
    <name type="common">White veined hardy Dutchman's pipe vine</name>
    <dbReference type="NCBI Taxonomy" id="158543"/>
    <lineage>
        <taxon>Eukaryota</taxon>
        <taxon>Viridiplantae</taxon>
        <taxon>Streptophyta</taxon>
        <taxon>Embryophyta</taxon>
        <taxon>Tracheophyta</taxon>
        <taxon>Spermatophyta</taxon>
        <taxon>Magnoliopsida</taxon>
        <taxon>Magnoliidae</taxon>
        <taxon>Piperales</taxon>
        <taxon>Aristolochiaceae</taxon>
        <taxon>Aristolochia</taxon>
    </lineage>
</organism>
<feature type="chain" id="PRO_5043832238" evidence="1">
    <location>
        <begin position="31"/>
        <end position="949"/>
    </location>
</feature>
<dbReference type="SUPFAM" id="SSF48208">
    <property type="entry name" value="Six-hairpin glycosidases"/>
    <property type="match status" value="1"/>
</dbReference>
<dbReference type="Pfam" id="PF07944">
    <property type="entry name" value="Beta-AFase-like_GH127_cat"/>
    <property type="match status" value="1"/>
</dbReference>
<evidence type="ECO:0000259" key="3">
    <source>
        <dbReference type="Pfam" id="PF20736"/>
    </source>
</evidence>
<sequence>MKQHYLITLLRHLGLLIFVTTTSFPRVIQCKDCNNVFPWSSSMTYRYEIQTTRKEMREREEFMQQQRYGHLSHADEELWSTLSPRKLLKRVVVKEEAQRFNWVKRYRSMNKKSNINPGGGRGAVYSKTFLKEVSLHDVRLLPNSLQHRAQLTNLKYLLMLDVDNLVWSFRKTAGLPTPGHPYGGWEDPEVELRGHFLGHFLSATAQMWASTQNEEIHKRMTAVLSALDKCQQKIGTGYLSAFPSEFFDRFENLTTVWAPYYTIHKILAGLLDQYTIAGNEQALKIMLWMVDYFTKRVQNVIEKYSIERQYASLNEETGGMNDVLYRLYTITGDHKHLVLAHLFDKPCFLGYLALKVDSISGFHSNTHIPVVIGSQMRYEATGDELYKEMATYFMHIVNASHTYATGGTSSGEFWHDPNRQADTLGSETEESCTTYNMLKISRNLFRWTRKMVYADHYERAITNGVLTIQRGTDPGVMIYMLPLGNGSSKAVSYHKWGTPFDSFWCCYGTAIESFAKLGDSIYFQEEGDHTTASPPGLYIIQYVSSTLKWKAGRLEVTQMVEPVVSWDPYLKVEITFFSPEDLRGTGLQGEDKESTLNLRIPSWTHSDGAKAFINDEDLSIPSSGDVLSITREWTCDDKLTLQFPIRLRTEYLNEERPEFHPLQAILYGPYLLAGLCKEGYVVDDGPLKSKSSLSDWISPLPSSYHSQQLVTLSQDSENGTIVVFTNSSNYRIWMRKLPESGTEDALHATFRLISNINGKDTISDSACRDDVLWKTVMLEPFGYPGMVVVHAGQHYQTTLITSSDDLLRLGFNEEAASFRIVPGLDGRSHTISLMTTRLVLPDNNNNSNNNNNNNHNNHNNHNIGCYVFAADTSFPGEAPPLQVACHESHKKFEEDGDANFRKAASFNLNRGLREYHPISFIAKGKKRDLLLEPLLNLRDEYYTVYFEIQ</sequence>
<protein>
    <submittedName>
        <fullName evidence="4">Uncharacterized protein</fullName>
    </submittedName>
</protein>
<dbReference type="Pfam" id="PF20736">
    <property type="entry name" value="Glyco_hydro127M"/>
    <property type="match status" value="1"/>
</dbReference>
<dbReference type="AlphaFoldDB" id="A0AAV7EL85"/>
<accession>A0AAV7EL85</accession>
<dbReference type="Gene3D" id="2.80.10.50">
    <property type="match status" value="1"/>
</dbReference>
<dbReference type="InterPro" id="IPR008928">
    <property type="entry name" value="6-hairpin_glycosidase_sf"/>
</dbReference>
<dbReference type="GO" id="GO:0005975">
    <property type="term" value="P:carbohydrate metabolic process"/>
    <property type="evidence" value="ECO:0007669"/>
    <property type="project" value="InterPro"/>
</dbReference>
<dbReference type="Proteomes" id="UP000825729">
    <property type="component" value="Unassembled WGS sequence"/>
</dbReference>
<name>A0AAV7EL85_ARIFI</name>
<keyword evidence="5" id="KW-1185">Reference proteome</keyword>
<keyword evidence="1" id="KW-0732">Signal</keyword>
<dbReference type="InterPro" id="IPR049046">
    <property type="entry name" value="Beta-AFase-like_GH127_middle"/>
</dbReference>
<evidence type="ECO:0000313" key="5">
    <source>
        <dbReference type="Proteomes" id="UP000825729"/>
    </source>
</evidence>
<reference evidence="4 5" key="1">
    <citation type="submission" date="2021-07" db="EMBL/GenBank/DDBJ databases">
        <title>The Aristolochia fimbriata genome: insights into angiosperm evolution, floral development and chemical biosynthesis.</title>
        <authorList>
            <person name="Jiao Y."/>
        </authorList>
    </citation>
    <scope>NUCLEOTIDE SEQUENCE [LARGE SCALE GENOMIC DNA]</scope>
    <source>
        <strain evidence="4">IBCAS-2021</strain>
        <tissue evidence="4">Leaf</tissue>
    </source>
</reference>
<feature type="signal peptide" evidence="1">
    <location>
        <begin position="1"/>
        <end position="30"/>
    </location>
</feature>
<evidence type="ECO:0000259" key="2">
    <source>
        <dbReference type="Pfam" id="PF07944"/>
    </source>
</evidence>
<comment type="caution">
    <text evidence="4">The sequence shown here is derived from an EMBL/GenBank/DDBJ whole genome shotgun (WGS) entry which is preliminary data.</text>
</comment>
<dbReference type="PANTHER" id="PTHR31151:SF0">
    <property type="entry name" value="PROLINE-TRNA LIGASE (DUF1680)"/>
    <property type="match status" value="1"/>
</dbReference>
<gene>
    <name evidence="4" type="ORF">H6P81_008421</name>
</gene>